<dbReference type="EMBL" id="JACHET010000001">
    <property type="protein sequence ID" value="MBB6183554.1"/>
    <property type="molecule type" value="Genomic_DNA"/>
</dbReference>
<dbReference type="PANTHER" id="PTHR30203">
    <property type="entry name" value="OUTER MEMBRANE CATION EFFLUX PROTEIN"/>
    <property type="match status" value="1"/>
</dbReference>
<sequence>MAGCAHYAPKPLDERPAPTDVATLRVSAAAMPMPALRHHRFDPGDGLDITETAMLAVANNPHLRVLRDRLGVARAQAFDAGLLPDPQLSASLDRPSGSDPALTHAFGLGLSMDLGALLTRSARVTGARATQRQVRLDLLWAEWQTIAQARRLFDQVESLRAQQQRLQREATALHGFQGTLDQALREGNLDYAGASAGLDAVANVRNRLADTTRQLDDAEHALRLLLGLAPDAPLHLTGPAWQPQPTMAQVKAADAHLARRRPDLLALQAGYAAQEAQVRTAILGQFPDIQVGFNRARDTSNVYTSGISVGLSLPLFNRNRGQIAIARATRQSMADDYRERLLSTRSDMHRLLAVLNTLDAQIKAAQAHARQLDRAGQAATARWHDGTLDWPTWLTIRASALDADLQLDDLRQQRATASIALETLLGGDWSDAGRADVAANQRMHNTDGRP</sequence>
<evidence type="ECO:0000256" key="1">
    <source>
        <dbReference type="ARBA" id="ARBA00007613"/>
    </source>
</evidence>
<evidence type="ECO:0000313" key="3">
    <source>
        <dbReference type="Proteomes" id="UP000560000"/>
    </source>
</evidence>
<dbReference type="PANTHER" id="PTHR30203:SF30">
    <property type="entry name" value="OUTER MEMBRANE PROTEIN-RELATED"/>
    <property type="match status" value="1"/>
</dbReference>
<name>A0A841KNK0_9GAMM</name>
<comment type="caution">
    <text evidence="2">The sequence shown here is derived from an EMBL/GenBank/DDBJ whole genome shotgun (WGS) entry which is preliminary data.</text>
</comment>
<organism evidence="2 3">
    <name type="scientific">Oleiagrimonas soli</name>
    <dbReference type="NCBI Taxonomy" id="1543381"/>
    <lineage>
        <taxon>Bacteria</taxon>
        <taxon>Pseudomonadati</taxon>
        <taxon>Pseudomonadota</taxon>
        <taxon>Gammaproteobacteria</taxon>
        <taxon>Lysobacterales</taxon>
        <taxon>Rhodanobacteraceae</taxon>
        <taxon>Oleiagrimonas</taxon>
    </lineage>
</organism>
<reference evidence="2 3" key="1">
    <citation type="submission" date="2020-08" db="EMBL/GenBank/DDBJ databases">
        <title>Genomic Encyclopedia of Type Strains, Phase IV (KMG-IV): sequencing the most valuable type-strain genomes for metagenomic binning, comparative biology and taxonomic classification.</title>
        <authorList>
            <person name="Goeker M."/>
        </authorList>
    </citation>
    <scope>NUCLEOTIDE SEQUENCE [LARGE SCALE GENOMIC DNA]</scope>
    <source>
        <strain evidence="2 3">DSM 107085</strain>
    </source>
</reference>
<dbReference type="Gene3D" id="1.20.1600.10">
    <property type="entry name" value="Outer membrane efflux proteins (OEP)"/>
    <property type="match status" value="1"/>
</dbReference>
<dbReference type="RefSeq" id="WP_235205280.1">
    <property type="nucleotide sequence ID" value="NZ_JACHET010000001.1"/>
</dbReference>
<dbReference type="GO" id="GO:0015562">
    <property type="term" value="F:efflux transmembrane transporter activity"/>
    <property type="evidence" value="ECO:0007669"/>
    <property type="project" value="InterPro"/>
</dbReference>
<accession>A0A841KNK0</accession>
<dbReference type="Proteomes" id="UP000560000">
    <property type="component" value="Unassembled WGS sequence"/>
</dbReference>
<evidence type="ECO:0000313" key="2">
    <source>
        <dbReference type="EMBL" id="MBB6183554.1"/>
    </source>
</evidence>
<comment type="similarity">
    <text evidence="1">Belongs to the outer membrane factor (OMF) (TC 1.B.17) family.</text>
</comment>
<dbReference type="InterPro" id="IPR003423">
    <property type="entry name" value="OMP_efflux"/>
</dbReference>
<dbReference type="InterPro" id="IPR010131">
    <property type="entry name" value="MdtP/NodT-like"/>
</dbReference>
<dbReference type="AlphaFoldDB" id="A0A841KNK0"/>
<dbReference type="SUPFAM" id="SSF56954">
    <property type="entry name" value="Outer membrane efflux proteins (OEP)"/>
    <property type="match status" value="1"/>
</dbReference>
<protein>
    <submittedName>
        <fullName evidence="2">Outer membrane protein TolC</fullName>
    </submittedName>
</protein>
<proteinExistence type="inferred from homology"/>
<gene>
    <name evidence="2" type="ORF">HNQ86_000899</name>
</gene>
<dbReference type="Pfam" id="PF02321">
    <property type="entry name" value="OEP"/>
    <property type="match status" value="1"/>
</dbReference>